<dbReference type="AlphaFoldDB" id="A0A512T3D8"/>
<dbReference type="RefSeq" id="WP_147066036.1">
    <property type="nucleotide sequence ID" value="NZ_BAABDN010000002.1"/>
</dbReference>
<evidence type="ECO:0000256" key="1">
    <source>
        <dbReference type="SAM" id="Phobius"/>
    </source>
</evidence>
<keyword evidence="3" id="KW-1185">Reference proteome</keyword>
<evidence type="ECO:0000313" key="3">
    <source>
        <dbReference type="Proteomes" id="UP000321793"/>
    </source>
</evidence>
<comment type="caution">
    <text evidence="2">The sequence shown here is derived from an EMBL/GenBank/DDBJ whole genome shotgun (WGS) entry which is preliminary data.</text>
</comment>
<keyword evidence="1" id="KW-0812">Transmembrane</keyword>
<feature type="transmembrane region" description="Helical" evidence="1">
    <location>
        <begin position="37"/>
        <end position="55"/>
    </location>
</feature>
<feature type="transmembrane region" description="Helical" evidence="1">
    <location>
        <begin position="188"/>
        <end position="209"/>
    </location>
</feature>
<gene>
    <name evidence="2" type="ORF">KLO01_27640</name>
</gene>
<dbReference type="InterPro" id="IPR009781">
    <property type="entry name" value="DUF1345"/>
</dbReference>
<keyword evidence="1" id="KW-1133">Transmembrane helix</keyword>
<sequence length="212" mass="22223">MRRTRIHLAVAGALLLVGLLVPLPAGAQWPAHLLVGWVVGALAFCVPVLRMAFRLDASATAGALEGAEGGRTETDVIVVIAALASLGAVGLMLLGDGSGGPASSRGFEGLLSVLAVAAGWLALHTTYVLRYARHYLVNEPGCIDFNSDDPPRLSDFAYLSFTLGMTYQVSDTALKTPEVRRLVLRHTLLSYLFGTVIVAATINLVVGLASAN</sequence>
<keyword evidence="1" id="KW-0472">Membrane</keyword>
<evidence type="ECO:0008006" key="4">
    <source>
        <dbReference type="Google" id="ProtNLM"/>
    </source>
</evidence>
<evidence type="ECO:0000313" key="2">
    <source>
        <dbReference type="EMBL" id="GEQ14717.1"/>
    </source>
</evidence>
<accession>A0A512T3D8</accession>
<name>A0A512T3D8_9MICO</name>
<dbReference type="Proteomes" id="UP000321793">
    <property type="component" value="Unassembled WGS sequence"/>
</dbReference>
<dbReference type="EMBL" id="BKBA01000009">
    <property type="protein sequence ID" value="GEQ14717.1"/>
    <property type="molecule type" value="Genomic_DNA"/>
</dbReference>
<reference evidence="2 3" key="1">
    <citation type="submission" date="2019-07" db="EMBL/GenBank/DDBJ databases">
        <title>Whole genome shotgun sequence of Knoellia locipacati NBRC 109775.</title>
        <authorList>
            <person name="Hosoyama A."/>
            <person name="Uohara A."/>
            <person name="Ohji S."/>
            <person name="Ichikawa N."/>
        </authorList>
    </citation>
    <scope>NUCLEOTIDE SEQUENCE [LARGE SCALE GENOMIC DNA]</scope>
    <source>
        <strain evidence="2 3">NBRC 109775</strain>
    </source>
</reference>
<dbReference type="Pfam" id="PF07077">
    <property type="entry name" value="DUF1345"/>
    <property type="match status" value="1"/>
</dbReference>
<protein>
    <recommendedName>
        <fullName evidence="4">DUF1345 domain-containing protein</fullName>
    </recommendedName>
</protein>
<feature type="transmembrane region" description="Helical" evidence="1">
    <location>
        <begin position="76"/>
        <end position="95"/>
    </location>
</feature>
<organism evidence="2 3">
    <name type="scientific">Knoellia locipacati</name>
    <dbReference type="NCBI Taxonomy" id="882824"/>
    <lineage>
        <taxon>Bacteria</taxon>
        <taxon>Bacillati</taxon>
        <taxon>Actinomycetota</taxon>
        <taxon>Actinomycetes</taxon>
        <taxon>Micrococcales</taxon>
        <taxon>Intrasporangiaceae</taxon>
        <taxon>Knoellia</taxon>
    </lineage>
</organism>
<proteinExistence type="predicted"/>
<feature type="transmembrane region" description="Helical" evidence="1">
    <location>
        <begin position="107"/>
        <end position="129"/>
    </location>
</feature>
<dbReference type="OrthoDB" id="64737at2"/>